<dbReference type="PANTHER" id="PTHR11410">
    <property type="entry name" value="ATP SYNTHASE SUBUNIT A"/>
    <property type="match status" value="1"/>
</dbReference>
<evidence type="ECO:0000256" key="6">
    <source>
        <dbReference type="ARBA" id="ARBA00022547"/>
    </source>
</evidence>
<evidence type="ECO:0000256" key="13">
    <source>
        <dbReference type="RuleBase" id="RU004450"/>
    </source>
</evidence>
<protein>
    <recommendedName>
        <fullName evidence="13">ATP synthase subunit a</fullName>
    </recommendedName>
</protein>
<proteinExistence type="inferred from homology"/>
<feature type="transmembrane region" description="Helical" evidence="14">
    <location>
        <begin position="70"/>
        <end position="92"/>
    </location>
</feature>
<dbReference type="CDD" id="cd00310">
    <property type="entry name" value="ATP-synt_Fo_a_6"/>
    <property type="match status" value="1"/>
</dbReference>
<evidence type="ECO:0000256" key="11">
    <source>
        <dbReference type="ARBA" id="ARBA00023136"/>
    </source>
</evidence>
<evidence type="ECO:0000256" key="5">
    <source>
        <dbReference type="ARBA" id="ARBA00022448"/>
    </source>
</evidence>
<keyword evidence="15" id="KW-0496">Mitochondrion</keyword>
<evidence type="ECO:0000256" key="1">
    <source>
        <dbReference type="ARBA" id="ARBA00002070"/>
    </source>
</evidence>
<dbReference type="EMBL" id="KX035176">
    <property type="protein sequence ID" value="AOY39946.1"/>
    <property type="molecule type" value="Genomic_DNA"/>
</dbReference>
<keyword evidence="7 14" id="KW-0812">Transmembrane</keyword>
<dbReference type="PROSITE" id="PS00449">
    <property type="entry name" value="ATPASE_A"/>
    <property type="match status" value="1"/>
</dbReference>
<dbReference type="InterPro" id="IPR023011">
    <property type="entry name" value="ATP_synth_F0_asu_AS"/>
</dbReference>
<comment type="subcellular location">
    <subcellularLocation>
        <location evidence="2">Membrane</location>
        <topology evidence="2">Multi-pass membrane protein</topology>
    </subcellularLocation>
    <subcellularLocation>
        <location evidence="13">Mitochondrion inner membrane</location>
        <topology evidence="13">Multi-pass membrane protein</topology>
    </subcellularLocation>
</comment>
<comment type="similarity">
    <text evidence="3">Belongs to the ATPase A chain family.</text>
</comment>
<evidence type="ECO:0000256" key="10">
    <source>
        <dbReference type="ARBA" id="ARBA00023065"/>
    </source>
</evidence>
<comment type="function">
    <text evidence="1">Mitochondrial membrane ATP synthase (F(1)F(0) ATP synthase or Complex V) produces ATP from ADP in the presence of a proton gradient across the membrane which is generated by electron transport complexes of the respiratory chain. F-type ATPases consist of two structural domains, F(1) - containing the extramembraneous catalytic core and F(0) - containing the membrane proton channel, linked together by a central stalk and a peripheral stalk. During catalysis, ATP synthesis in the catalytic domain of F(1) is coupled via a rotary mechanism of the central stalk subunits to proton translocation. Key component of the proton channel; it may play a direct role in the translocation of protons across the membrane.</text>
</comment>
<dbReference type="InterPro" id="IPR000568">
    <property type="entry name" value="ATP_synth_F0_asu"/>
</dbReference>
<evidence type="ECO:0000256" key="14">
    <source>
        <dbReference type="SAM" id="Phobius"/>
    </source>
</evidence>
<organism evidence="15">
    <name type="scientific">Curculionidae sp. BMNH 1040049</name>
    <dbReference type="NCBI Taxonomy" id="1903777"/>
    <lineage>
        <taxon>Eukaryota</taxon>
        <taxon>Metazoa</taxon>
        <taxon>Ecdysozoa</taxon>
        <taxon>Arthropoda</taxon>
        <taxon>Hexapoda</taxon>
        <taxon>Insecta</taxon>
        <taxon>Pterygota</taxon>
        <taxon>Neoptera</taxon>
        <taxon>Endopterygota</taxon>
        <taxon>Coleoptera</taxon>
        <taxon>Polyphaga</taxon>
        <taxon>Cucujiformia</taxon>
        <taxon>Curculionidae</taxon>
    </lineage>
</organism>
<accession>A0A343A5W7</accession>
<feature type="transmembrane region" description="Helical" evidence="14">
    <location>
        <begin position="20"/>
        <end position="37"/>
    </location>
</feature>
<evidence type="ECO:0000256" key="7">
    <source>
        <dbReference type="ARBA" id="ARBA00022692"/>
    </source>
</evidence>
<keyword evidence="9 14" id="KW-1133">Transmembrane helix</keyword>
<comment type="subunit">
    <text evidence="4">F-type ATPases have 2 components, CF(1) - the catalytic core - and CF(0) - the membrane proton channel. CF(1) has five subunits: alpha(3), beta(3), gamma(1), delta(1), epsilon(1). CF(0) has three main subunits: a, b and c.</text>
</comment>
<gene>
    <name evidence="15" type="primary">atp6</name>
</gene>
<evidence type="ECO:0000256" key="8">
    <source>
        <dbReference type="ARBA" id="ARBA00022781"/>
    </source>
</evidence>
<sequence>MNNNLFSSFDPSTILFNFNWTSTLIIFLIMPSSFWLTPSRWNMIWKMINMFIHKEFKIIINKKFFMGNTFLFSSLFLFILINNFMGLFPYIFTSSSHLTFTLTLSIPLWLSFMLYGWLNNSNHMFAHLVPNGAPNLLLPFLVLVESISNIIRPGTLAIRLSANMIAGHLLLTLLGNSGNTLPMILISALLIGQFALLTLESAVSMIQSYVFSILSTLYSSEIKYEKPPLSLSSPKTLTFNFFLKNLLNIISLHKMIQSIFP</sequence>
<dbReference type="GO" id="GO:0046933">
    <property type="term" value="F:proton-transporting ATP synthase activity, rotational mechanism"/>
    <property type="evidence" value="ECO:0007669"/>
    <property type="project" value="TreeGrafter"/>
</dbReference>
<evidence type="ECO:0000256" key="2">
    <source>
        <dbReference type="ARBA" id="ARBA00004141"/>
    </source>
</evidence>
<keyword evidence="5" id="KW-0813">Transport</keyword>
<dbReference type="GO" id="GO:0045259">
    <property type="term" value="C:proton-transporting ATP synthase complex"/>
    <property type="evidence" value="ECO:0007669"/>
    <property type="project" value="UniProtKB-KW"/>
</dbReference>
<evidence type="ECO:0000256" key="12">
    <source>
        <dbReference type="ARBA" id="ARBA00023310"/>
    </source>
</evidence>
<keyword evidence="6" id="KW-0138">CF(0)</keyword>
<evidence type="ECO:0000313" key="15">
    <source>
        <dbReference type="EMBL" id="AOY39946.1"/>
    </source>
</evidence>
<dbReference type="InterPro" id="IPR045083">
    <property type="entry name" value="ATP_synth_F0_asu_bact/mt"/>
</dbReference>
<keyword evidence="10" id="KW-0406">Ion transport</keyword>
<dbReference type="Gene3D" id="1.20.120.220">
    <property type="entry name" value="ATP synthase, F0 complex, subunit A"/>
    <property type="match status" value="1"/>
</dbReference>
<dbReference type="PRINTS" id="PR00123">
    <property type="entry name" value="ATPASEA"/>
</dbReference>
<name>A0A343A5W7_9CUCU</name>
<dbReference type="AlphaFoldDB" id="A0A343A5W7"/>
<evidence type="ECO:0000256" key="4">
    <source>
        <dbReference type="ARBA" id="ARBA00011648"/>
    </source>
</evidence>
<dbReference type="InterPro" id="IPR035908">
    <property type="entry name" value="F0_ATP_A_sf"/>
</dbReference>
<dbReference type="NCBIfam" id="TIGR01131">
    <property type="entry name" value="ATP_synt_6_or_A"/>
    <property type="match status" value="1"/>
</dbReference>
<keyword evidence="11 14" id="KW-0472">Membrane</keyword>
<dbReference type="GO" id="GO:0005743">
    <property type="term" value="C:mitochondrial inner membrane"/>
    <property type="evidence" value="ECO:0007669"/>
    <property type="project" value="UniProtKB-SubCell"/>
</dbReference>
<reference evidence="15" key="1">
    <citation type="submission" date="2016-04" db="EMBL/GenBank/DDBJ databases">
        <title>Mitochondria of Scolytid beetles.</title>
        <authorList>
            <person name="Miller K."/>
            <person name="Linard B."/>
            <person name="Vogler A.P."/>
        </authorList>
    </citation>
    <scope>NUCLEOTIDE SEQUENCE</scope>
</reference>
<feature type="transmembrane region" description="Helical" evidence="14">
    <location>
        <begin position="98"/>
        <end position="118"/>
    </location>
</feature>
<keyword evidence="12" id="KW-0066">ATP synthesis</keyword>
<dbReference type="SUPFAM" id="SSF81336">
    <property type="entry name" value="F1F0 ATP synthase subunit A"/>
    <property type="match status" value="1"/>
</dbReference>
<geneLocation type="mitochondrion" evidence="15"/>
<evidence type="ECO:0000256" key="9">
    <source>
        <dbReference type="ARBA" id="ARBA00022989"/>
    </source>
</evidence>
<dbReference type="Pfam" id="PF00119">
    <property type="entry name" value="ATP-synt_A"/>
    <property type="match status" value="1"/>
</dbReference>
<keyword evidence="8" id="KW-0375">Hydrogen ion transport</keyword>
<evidence type="ECO:0000256" key="3">
    <source>
        <dbReference type="ARBA" id="ARBA00006810"/>
    </source>
</evidence>
<dbReference type="PANTHER" id="PTHR11410:SF0">
    <property type="entry name" value="ATP SYNTHASE SUBUNIT A"/>
    <property type="match status" value="1"/>
</dbReference>